<protein>
    <submittedName>
        <fullName evidence="1">Uncharacterized protein</fullName>
    </submittedName>
</protein>
<dbReference type="Proteomes" id="UP001603857">
    <property type="component" value="Unassembled WGS sequence"/>
</dbReference>
<proteinExistence type="predicted"/>
<evidence type="ECO:0000313" key="2">
    <source>
        <dbReference type="Proteomes" id="UP001603857"/>
    </source>
</evidence>
<organism evidence="1 2">
    <name type="scientific">Flemingia macrophylla</name>
    <dbReference type="NCBI Taxonomy" id="520843"/>
    <lineage>
        <taxon>Eukaryota</taxon>
        <taxon>Viridiplantae</taxon>
        <taxon>Streptophyta</taxon>
        <taxon>Embryophyta</taxon>
        <taxon>Tracheophyta</taxon>
        <taxon>Spermatophyta</taxon>
        <taxon>Magnoliopsida</taxon>
        <taxon>eudicotyledons</taxon>
        <taxon>Gunneridae</taxon>
        <taxon>Pentapetalae</taxon>
        <taxon>rosids</taxon>
        <taxon>fabids</taxon>
        <taxon>Fabales</taxon>
        <taxon>Fabaceae</taxon>
        <taxon>Papilionoideae</taxon>
        <taxon>50 kb inversion clade</taxon>
        <taxon>NPAAA clade</taxon>
        <taxon>indigoferoid/millettioid clade</taxon>
        <taxon>Phaseoleae</taxon>
        <taxon>Flemingia</taxon>
    </lineage>
</organism>
<gene>
    <name evidence="1" type="ORF">Fmac_006018</name>
</gene>
<sequence>MKVEQLFTFHRVNKKRKVPLIVLSFQGSAMIWWTAQEREQRVYGNPPIKY</sequence>
<evidence type="ECO:0000313" key="1">
    <source>
        <dbReference type="EMBL" id="KAL2344733.1"/>
    </source>
</evidence>
<dbReference type="AlphaFoldDB" id="A0ABD1NAV6"/>
<dbReference type="EMBL" id="JBGMDY010000002">
    <property type="protein sequence ID" value="KAL2344733.1"/>
    <property type="molecule type" value="Genomic_DNA"/>
</dbReference>
<keyword evidence="2" id="KW-1185">Reference proteome</keyword>
<name>A0ABD1NAV6_9FABA</name>
<reference evidence="1 2" key="1">
    <citation type="submission" date="2024-08" db="EMBL/GenBank/DDBJ databases">
        <title>Insights into the chromosomal genome structure of Flemingia macrophylla.</title>
        <authorList>
            <person name="Ding Y."/>
            <person name="Zhao Y."/>
            <person name="Bi W."/>
            <person name="Wu M."/>
            <person name="Zhao G."/>
            <person name="Gong Y."/>
            <person name="Li W."/>
            <person name="Zhang P."/>
        </authorList>
    </citation>
    <scope>NUCLEOTIDE SEQUENCE [LARGE SCALE GENOMIC DNA]</scope>
    <source>
        <strain evidence="1">DYQJB</strain>
        <tissue evidence="1">Leaf</tissue>
    </source>
</reference>
<accession>A0ABD1NAV6</accession>
<comment type="caution">
    <text evidence="1">The sequence shown here is derived from an EMBL/GenBank/DDBJ whole genome shotgun (WGS) entry which is preliminary data.</text>
</comment>